<keyword evidence="14" id="KW-0812">Transmembrane</keyword>
<evidence type="ECO:0000259" key="16">
    <source>
        <dbReference type="PROSITE" id="PS50104"/>
    </source>
</evidence>
<dbReference type="Gene3D" id="3.40.50.10140">
    <property type="entry name" value="Toll/interleukin-1 receptor homology (TIR) domain"/>
    <property type="match status" value="1"/>
</dbReference>
<evidence type="ECO:0000313" key="18">
    <source>
        <dbReference type="EMBL" id="KAK2157884.1"/>
    </source>
</evidence>
<dbReference type="AlphaFoldDB" id="A0AAD9N8D1"/>
<evidence type="ECO:0000256" key="13">
    <source>
        <dbReference type="ARBA" id="ARBA00045444"/>
    </source>
</evidence>
<dbReference type="EMBL" id="JAODUP010000183">
    <property type="protein sequence ID" value="KAK2157884.1"/>
    <property type="molecule type" value="Genomic_DNA"/>
</dbReference>
<keyword evidence="9" id="KW-0945">Host-virus interaction</keyword>
<evidence type="ECO:0000259" key="17">
    <source>
        <dbReference type="PROSITE" id="PS50835"/>
    </source>
</evidence>
<keyword evidence="9" id="KW-0899">Viral immunoevasion</keyword>
<dbReference type="Pfam" id="PF13676">
    <property type="entry name" value="TIR_2"/>
    <property type="match status" value="1"/>
</dbReference>
<dbReference type="SUPFAM" id="SSF48726">
    <property type="entry name" value="Immunoglobulin"/>
    <property type="match status" value="1"/>
</dbReference>
<dbReference type="InterPro" id="IPR035897">
    <property type="entry name" value="Toll_tir_struct_dom_sf"/>
</dbReference>
<sequence>MLSAIVRFLLIVHILTLNDGVYANQKHLCENLSKQFHIHNTSLPTFLLDPSGDQTYVCSDDAVSLTCCMTGYSNIEWQVYTLEYHSLFRSWLPLTWDRNGSYHLDENNQTLIINHANQSHDQKYYKCIGYGIRDYQEIESVMKLRVEDCSKFDRPIFLLPNEPMSTKPVVPGDRVILKCSLFALNDSLGGHLHWYRMKMSSNSTTLDYGQISTDGRFLEISQRDPGSHVENSYLFINITEPDDFKWYYVCYTTLSDVANDQRRIQLTVKERRDEHIVHLVILIIIAMTTVAMATAVLMYRFRVEICLFYKTKIQKSRRREDVEYHIFLLHSNESHDDRSFARDVVRPFLLNELKYRVFGEADFTLGQDYLDHCATGLEHSHVMVVIVSRQLLADETCRILIRDALSSGNRIIYIIREPVSNDTESAQDILDALRIGRKVKWLREDDQEVQTAECKFLCSLQPEHQPCRETDSIDYCRTKLRLYLLQFLEDSSAVGSWVLWNGSPSINVNEQDPIVSTDFMSQNC</sequence>
<evidence type="ECO:0000256" key="3">
    <source>
        <dbReference type="ARBA" id="ARBA00022632"/>
    </source>
</evidence>
<dbReference type="Proteomes" id="UP001208570">
    <property type="component" value="Unassembled WGS sequence"/>
</dbReference>
<evidence type="ECO:0000256" key="4">
    <source>
        <dbReference type="ARBA" id="ARBA00022801"/>
    </source>
</evidence>
<feature type="chain" id="PRO_5042245233" description="Soluble interferon alpha/beta receptor OPG204" evidence="15">
    <location>
        <begin position="24"/>
        <end position="524"/>
    </location>
</feature>
<gene>
    <name evidence="18" type="ORF">LSH36_183g02024</name>
</gene>
<evidence type="ECO:0000256" key="5">
    <source>
        <dbReference type="ARBA" id="ARBA00022830"/>
    </source>
</evidence>
<feature type="transmembrane region" description="Helical" evidence="14">
    <location>
        <begin position="276"/>
        <end position="299"/>
    </location>
</feature>
<dbReference type="SUPFAM" id="SSF52200">
    <property type="entry name" value="Toll/Interleukin receptor TIR domain"/>
    <property type="match status" value="1"/>
</dbReference>
<proteinExistence type="inferred from homology"/>
<evidence type="ECO:0000256" key="7">
    <source>
        <dbReference type="ARBA" id="ARBA00023157"/>
    </source>
</evidence>
<evidence type="ECO:0000256" key="12">
    <source>
        <dbReference type="ARBA" id="ARBA00041012"/>
    </source>
</evidence>
<keyword evidence="9" id="KW-0922">Interferon antiviral system evasion</keyword>
<dbReference type="InterPro" id="IPR013783">
    <property type="entry name" value="Ig-like_fold"/>
</dbReference>
<evidence type="ECO:0000313" key="19">
    <source>
        <dbReference type="Proteomes" id="UP001208570"/>
    </source>
</evidence>
<dbReference type="InterPro" id="IPR007110">
    <property type="entry name" value="Ig-like_dom"/>
</dbReference>
<evidence type="ECO:0000256" key="14">
    <source>
        <dbReference type="SAM" id="Phobius"/>
    </source>
</evidence>
<dbReference type="GO" id="GO:0039502">
    <property type="term" value="P:symbiont-mediated suppression of host type I interferon-mediated signaling pathway"/>
    <property type="evidence" value="ECO:0007669"/>
    <property type="project" value="UniProtKB-KW"/>
</dbReference>
<dbReference type="PROSITE" id="PS50104">
    <property type="entry name" value="TIR"/>
    <property type="match status" value="1"/>
</dbReference>
<evidence type="ECO:0000256" key="8">
    <source>
        <dbReference type="ARBA" id="ARBA00023180"/>
    </source>
</evidence>
<organism evidence="18 19">
    <name type="scientific">Paralvinella palmiformis</name>
    <dbReference type="NCBI Taxonomy" id="53620"/>
    <lineage>
        <taxon>Eukaryota</taxon>
        <taxon>Metazoa</taxon>
        <taxon>Spiralia</taxon>
        <taxon>Lophotrochozoa</taxon>
        <taxon>Annelida</taxon>
        <taxon>Polychaeta</taxon>
        <taxon>Sedentaria</taxon>
        <taxon>Canalipalpata</taxon>
        <taxon>Terebellida</taxon>
        <taxon>Terebelliformia</taxon>
        <taxon>Alvinellidae</taxon>
        <taxon>Paralvinella</taxon>
    </lineage>
</organism>
<keyword evidence="14" id="KW-0472">Membrane</keyword>
<reference evidence="18" key="1">
    <citation type="journal article" date="2023" name="Mol. Biol. Evol.">
        <title>Third-Generation Sequencing Reveals the Adaptive Role of the Epigenome in Three Deep-Sea Polychaetes.</title>
        <authorList>
            <person name="Perez M."/>
            <person name="Aroh O."/>
            <person name="Sun Y."/>
            <person name="Lan Y."/>
            <person name="Juniper S.K."/>
            <person name="Young C.R."/>
            <person name="Angers B."/>
            <person name="Qian P.Y."/>
        </authorList>
    </citation>
    <scope>NUCLEOTIDE SEQUENCE</scope>
    <source>
        <strain evidence="18">P08H-3</strain>
    </source>
</reference>
<evidence type="ECO:0000256" key="2">
    <source>
        <dbReference type="ARBA" id="ARBA00022518"/>
    </source>
</evidence>
<evidence type="ECO:0000256" key="15">
    <source>
        <dbReference type="SAM" id="SignalP"/>
    </source>
</evidence>
<comment type="similarity">
    <text evidence="1">Belongs to the interleukin-1 receptor family.</text>
</comment>
<evidence type="ECO:0000256" key="1">
    <source>
        <dbReference type="ARBA" id="ARBA00009752"/>
    </source>
</evidence>
<dbReference type="PROSITE" id="PS50835">
    <property type="entry name" value="IG_LIKE"/>
    <property type="match status" value="1"/>
</dbReference>
<dbReference type="InterPro" id="IPR003599">
    <property type="entry name" value="Ig_sub"/>
</dbReference>
<comment type="caution">
    <text evidence="18">The sequence shown here is derived from an EMBL/GenBank/DDBJ whole genome shotgun (WGS) entry which is preliminary data.</text>
</comment>
<keyword evidence="15" id="KW-0732">Signal</keyword>
<keyword evidence="2" id="KW-0244">Early protein</keyword>
<name>A0AAD9N8D1_9ANNE</name>
<keyword evidence="5" id="KW-1114">Inhibition of host interferon signaling pathway by virus</keyword>
<keyword evidence="8" id="KW-0325">Glycoprotein</keyword>
<feature type="domain" description="Ig-like" evidence="17">
    <location>
        <begin position="44"/>
        <end position="127"/>
    </location>
</feature>
<comment type="function">
    <text evidence="13">Counteracts the antiviral effects of host IFN-alpha/beta and key IFN-inducible proteins involved in viral RNA degradation suxh as host OAS1. Acts as a soluble IFN-alpha receptor and thus inhibits the interaction between host IFN-alpha and its receptor.</text>
</comment>
<evidence type="ECO:0000256" key="6">
    <source>
        <dbReference type="ARBA" id="ARBA00023027"/>
    </source>
</evidence>
<dbReference type="PANTHER" id="PTHR11890:SF44">
    <property type="entry name" value="X-LINKED INTERLEUKIN-1 RECEPTOR ACCESSORY PROTEIN-LIKE 2"/>
    <property type="match status" value="1"/>
</dbReference>
<feature type="domain" description="TIR" evidence="16">
    <location>
        <begin position="322"/>
        <end position="446"/>
    </location>
</feature>
<accession>A0AAD9N8D1</accession>
<keyword evidence="7" id="KW-1015">Disulfide bond</keyword>
<keyword evidence="10" id="KW-0393">Immunoglobulin domain</keyword>
<dbReference type="InterPro" id="IPR015621">
    <property type="entry name" value="IL-1_rcpt_fam"/>
</dbReference>
<evidence type="ECO:0000256" key="10">
    <source>
        <dbReference type="ARBA" id="ARBA00023319"/>
    </source>
</evidence>
<dbReference type="GO" id="GO:0016787">
    <property type="term" value="F:hydrolase activity"/>
    <property type="evidence" value="ECO:0007669"/>
    <property type="project" value="UniProtKB-KW"/>
</dbReference>
<dbReference type="SMART" id="SM00409">
    <property type="entry name" value="IG"/>
    <property type="match status" value="2"/>
</dbReference>
<evidence type="ECO:0000256" key="9">
    <source>
        <dbReference type="ARBA" id="ARBA00023258"/>
    </source>
</evidence>
<feature type="signal peptide" evidence="15">
    <location>
        <begin position="1"/>
        <end position="23"/>
    </location>
</feature>
<keyword evidence="4" id="KW-0378">Hydrolase</keyword>
<evidence type="ECO:0000256" key="11">
    <source>
        <dbReference type="ARBA" id="ARBA00038761"/>
    </source>
</evidence>
<keyword evidence="3" id="KW-1090">Inhibition of host innate immune response by virus</keyword>
<comment type="subunit">
    <text evidence="11">Interacts with host IFNA1.</text>
</comment>
<dbReference type="InterPro" id="IPR000157">
    <property type="entry name" value="TIR_dom"/>
</dbReference>
<dbReference type="InterPro" id="IPR036179">
    <property type="entry name" value="Ig-like_dom_sf"/>
</dbReference>
<dbReference type="PANTHER" id="PTHR11890">
    <property type="entry name" value="INTERLEUKIN-1 RECEPTOR FAMILY MEMBER"/>
    <property type="match status" value="1"/>
</dbReference>
<dbReference type="GO" id="GO:0007165">
    <property type="term" value="P:signal transduction"/>
    <property type="evidence" value="ECO:0007669"/>
    <property type="project" value="InterPro"/>
</dbReference>
<keyword evidence="6" id="KW-0520">NAD</keyword>
<protein>
    <recommendedName>
        <fullName evidence="12">Soluble interferon alpha/beta receptor OPG204</fullName>
    </recommendedName>
</protein>
<dbReference type="Gene3D" id="2.60.40.10">
    <property type="entry name" value="Immunoglobulins"/>
    <property type="match status" value="2"/>
</dbReference>
<keyword evidence="19" id="KW-1185">Reference proteome</keyword>
<keyword evidence="14" id="KW-1133">Transmembrane helix</keyword>